<dbReference type="Gene3D" id="2.120.10.80">
    <property type="entry name" value="Kelch-type beta propeller"/>
    <property type="match status" value="1"/>
</dbReference>
<dbReference type="PANTHER" id="PTHR45632">
    <property type="entry name" value="LD33804P"/>
    <property type="match status" value="1"/>
</dbReference>
<accession>A0AAE3UHG6</accession>
<evidence type="ECO:0000313" key="2">
    <source>
        <dbReference type="Proteomes" id="UP001232063"/>
    </source>
</evidence>
<dbReference type="Proteomes" id="UP001232063">
    <property type="component" value="Unassembled WGS sequence"/>
</dbReference>
<dbReference type="EMBL" id="JASJOU010000011">
    <property type="protein sequence ID" value="MDJ1504316.1"/>
    <property type="molecule type" value="Genomic_DNA"/>
</dbReference>
<name>A0AAE3UHG6_9BACT</name>
<comment type="caution">
    <text evidence="1">The sequence shown here is derived from an EMBL/GenBank/DDBJ whole genome shotgun (WGS) entry which is preliminary data.</text>
</comment>
<dbReference type="PROSITE" id="PS51257">
    <property type="entry name" value="PROKAR_LIPOPROTEIN"/>
    <property type="match status" value="1"/>
</dbReference>
<keyword evidence="2" id="KW-1185">Reference proteome</keyword>
<reference evidence="1" key="1">
    <citation type="submission" date="2023-05" db="EMBL/GenBank/DDBJ databases">
        <authorList>
            <person name="Zhang X."/>
        </authorList>
    </citation>
    <scope>NUCLEOTIDE SEQUENCE</scope>
    <source>
        <strain evidence="1">BD1B2-1</strain>
    </source>
</reference>
<evidence type="ECO:0000313" key="1">
    <source>
        <dbReference type="EMBL" id="MDJ1504316.1"/>
    </source>
</evidence>
<sequence>MKIKQLLFLFLGASIFLFSCKKEDDVQSDSTSLTITTSAPTNISTRKASFQGEISFTGNNTVKVKEYGFVWSNTPNPTVAANKVVMGSGLTEITSPFMLFGSVTELAMNTTYYVRGYAIAENGTVSYSSDATFQTLGGNNWETLTNFPGKMDQWALGFSIGDKIYVGNGLANETSSSFTTKEWWSYSITTDTWTQKADFPGTNSSLATSFAIGNKGYIVTGGGDQTKACWEYSPDTDSWTKKSSFPGDDRIQAVSFVLNGKGYVCGGMIVNGANMLYDLWEFDPANATAGTDANGNPLGKWTQKKSAPIQSIQQAMSFTLGTKGYVLADKNNTLGGRPLMEYDPAQNNWTIKSAVLPVNYVNKGFAFGLSDKAYAGGLPNESSYGTFWEYTLQTDAWTQKTNVPFYTGDGWTTTYNGRGYCLMLADFYEYIP</sequence>
<dbReference type="RefSeq" id="WP_314515477.1">
    <property type="nucleotide sequence ID" value="NZ_JASJOU010000011.1"/>
</dbReference>
<gene>
    <name evidence="1" type="ORF">QNI22_26895</name>
</gene>
<dbReference type="InterPro" id="IPR015915">
    <property type="entry name" value="Kelch-typ_b-propeller"/>
</dbReference>
<evidence type="ECO:0008006" key="3">
    <source>
        <dbReference type="Google" id="ProtNLM"/>
    </source>
</evidence>
<proteinExistence type="predicted"/>
<protein>
    <recommendedName>
        <fullName evidence="3">Galactose oxidase</fullName>
    </recommendedName>
</protein>
<organism evidence="1 2">
    <name type="scientific">Xanthocytophaga agilis</name>
    <dbReference type="NCBI Taxonomy" id="3048010"/>
    <lineage>
        <taxon>Bacteria</taxon>
        <taxon>Pseudomonadati</taxon>
        <taxon>Bacteroidota</taxon>
        <taxon>Cytophagia</taxon>
        <taxon>Cytophagales</taxon>
        <taxon>Rhodocytophagaceae</taxon>
        <taxon>Xanthocytophaga</taxon>
    </lineage>
</organism>
<dbReference type="AlphaFoldDB" id="A0AAE3UHG6"/>
<dbReference type="SUPFAM" id="SSF117281">
    <property type="entry name" value="Kelch motif"/>
    <property type="match status" value="1"/>
</dbReference>